<evidence type="ECO:0000256" key="1">
    <source>
        <dbReference type="ARBA" id="ARBA00022630"/>
    </source>
</evidence>
<dbReference type="InterPro" id="IPR036188">
    <property type="entry name" value="FAD/NAD-bd_sf"/>
</dbReference>
<organism evidence="7 8">
    <name type="scientific">Paenibacillus oenotherae</name>
    <dbReference type="NCBI Taxonomy" id="1435645"/>
    <lineage>
        <taxon>Bacteria</taxon>
        <taxon>Bacillati</taxon>
        <taxon>Bacillota</taxon>
        <taxon>Bacilli</taxon>
        <taxon>Bacillales</taxon>
        <taxon>Paenibacillaceae</taxon>
        <taxon>Paenibacillus</taxon>
    </lineage>
</organism>
<accession>A0ABS7D5A5</accession>
<sequence length="483" mass="54119">MYDAIIIGAGLGGLTAGSILAKNGYKVLMLEKHRIVGGFATIFRRKKWAFDVSLHSLCGLAEGGRMNKIFHDLGILDKVKFHRSTVLYKAWFPDFEIHADGDLEVYKSTLFAHFPEEREGINGLFDTFLQIRDEILNPKGPIDALKKYHEATLQDMINEFITDLRLQSIIGQLSGYFSLPPAELSGIMFAYAWTDYHIYGGFYPDGRSQDISNALRDVILENNGLILTGEEVTEIKIDGTALKTVHTKKGGVYQASKVISNADPLQTLSLVKSDNPISKRFVDRVSGIVPSYSCIQLYLIVDCNFAEEYDERNHEVFVNEDYHINGVTEHISNGHYDKMSYCITLYDNLVPNYQQADGSTIILTQWVDYEDWAHLSEEDYTDKKRKLTDLLIARLEKLYPSISTKILHAELATPKTVKRYTNHYNGAVYGAAPTVAQSMNRGVSPVTPIKDLFLIGGWVRPGAGYSGVISGGYDLANLMLANK</sequence>
<dbReference type="SUPFAM" id="SSF51905">
    <property type="entry name" value="FAD/NAD(P)-binding domain"/>
    <property type="match status" value="1"/>
</dbReference>
<evidence type="ECO:0000256" key="5">
    <source>
        <dbReference type="ARBA" id="ARBA00023027"/>
    </source>
</evidence>
<gene>
    <name evidence="7" type="ORF">K0T92_10055</name>
</gene>
<dbReference type="PANTHER" id="PTHR46091">
    <property type="entry name" value="BLR7054 PROTEIN"/>
    <property type="match status" value="1"/>
</dbReference>
<proteinExistence type="predicted"/>
<protein>
    <submittedName>
        <fullName evidence="7">NAD(P)/FAD-dependent oxidoreductase</fullName>
    </submittedName>
</protein>
<feature type="domain" description="Amine oxidase" evidence="6">
    <location>
        <begin position="11"/>
        <end position="477"/>
    </location>
</feature>
<keyword evidence="4" id="KW-0521">NADP</keyword>
<name>A0ABS7D5A5_9BACL</name>
<dbReference type="Proteomes" id="UP000812277">
    <property type="component" value="Unassembled WGS sequence"/>
</dbReference>
<dbReference type="Pfam" id="PF01593">
    <property type="entry name" value="Amino_oxidase"/>
    <property type="match status" value="1"/>
</dbReference>
<evidence type="ECO:0000313" key="8">
    <source>
        <dbReference type="Proteomes" id="UP000812277"/>
    </source>
</evidence>
<keyword evidence="5" id="KW-0520">NAD</keyword>
<evidence type="ECO:0000256" key="2">
    <source>
        <dbReference type="ARBA" id="ARBA00022729"/>
    </source>
</evidence>
<keyword evidence="2" id="KW-0732">Signal</keyword>
<evidence type="ECO:0000256" key="3">
    <source>
        <dbReference type="ARBA" id="ARBA00022827"/>
    </source>
</evidence>
<dbReference type="PANTHER" id="PTHR46091:SF3">
    <property type="entry name" value="AMINE OXIDASE DOMAIN-CONTAINING PROTEIN"/>
    <property type="match status" value="1"/>
</dbReference>
<dbReference type="RefSeq" id="WP_219872329.1">
    <property type="nucleotide sequence ID" value="NZ_JAHZIJ010000005.1"/>
</dbReference>
<keyword evidence="8" id="KW-1185">Reference proteome</keyword>
<comment type="caution">
    <text evidence="7">The sequence shown here is derived from an EMBL/GenBank/DDBJ whole genome shotgun (WGS) entry which is preliminary data.</text>
</comment>
<evidence type="ECO:0000313" key="7">
    <source>
        <dbReference type="EMBL" id="MBW7475090.1"/>
    </source>
</evidence>
<dbReference type="InterPro" id="IPR052206">
    <property type="entry name" value="Retinol_saturase"/>
</dbReference>
<reference evidence="7 8" key="1">
    <citation type="submission" date="2021-07" db="EMBL/GenBank/DDBJ databases">
        <title>Paenibacillus radiodurans sp. nov., isolated from the southeastern edge of Tengger Desert.</title>
        <authorList>
            <person name="Zhang G."/>
        </authorList>
    </citation>
    <scope>NUCLEOTIDE SEQUENCE [LARGE SCALE GENOMIC DNA]</scope>
    <source>
        <strain evidence="7 8">DT7-4</strain>
    </source>
</reference>
<evidence type="ECO:0000259" key="6">
    <source>
        <dbReference type="Pfam" id="PF01593"/>
    </source>
</evidence>
<keyword evidence="3" id="KW-0274">FAD</keyword>
<dbReference type="InterPro" id="IPR002937">
    <property type="entry name" value="Amino_oxidase"/>
</dbReference>
<dbReference type="EMBL" id="JAHZIJ010000005">
    <property type="protein sequence ID" value="MBW7475090.1"/>
    <property type="molecule type" value="Genomic_DNA"/>
</dbReference>
<keyword evidence="1" id="KW-0285">Flavoprotein</keyword>
<dbReference type="Gene3D" id="3.50.50.60">
    <property type="entry name" value="FAD/NAD(P)-binding domain"/>
    <property type="match status" value="2"/>
</dbReference>
<evidence type="ECO:0000256" key="4">
    <source>
        <dbReference type="ARBA" id="ARBA00022857"/>
    </source>
</evidence>